<dbReference type="OrthoDB" id="9808690at2"/>
<evidence type="ECO:0000256" key="1">
    <source>
        <dbReference type="SAM" id="Phobius"/>
    </source>
</evidence>
<accession>A0A4Y8M0Z4</accession>
<proteinExistence type="predicted"/>
<dbReference type="Proteomes" id="UP000297900">
    <property type="component" value="Unassembled WGS sequence"/>
</dbReference>
<comment type="caution">
    <text evidence="2">The sequence shown here is derived from an EMBL/GenBank/DDBJ whole genome shotgun (WGS) entry which is preliminary data.</text>
</comment>
<dbReference type="AlphaFoldDB" id="A0A4Y8M0Z4"/>
<keyword evidence="1" id="KW-0472">Membrane</keyword>
<dbReference type="RefSeq" id="WP_135152485.1">
    <property type="nucleotide sequence ID" value="NZ_SOMN01000015.1"/>
</dbReference>
<feature type="transmembrane region" description="Helical" evidence="1">
    <location>
        <begin position="29"/>
        <end position="51"/>
    </location>
</feature>
<evidence type="ECO:0000313" key="3">
    <source>
        <dbReference type="Proteomes" id="UP000297900"/>
    </source>
</evidence>
<keyword evidence="1" id="KW-0812">Transmembrane</keyword>
<name>A0A4Y8M0Z4_9BACL</name>
<gene>
    <name evidence="2" type="ORF">E2980_12290</name>
</gene>
<keyword evidence="3" id="KW-1185">Reference proteome</keyword>
<keyword evidence="1" id="KW-1133">Transmembrane helix</keyword>
<evidence type="ECO:0000313" key="2">
    <source>
        <dbReference type="EMBL" id="TFE26105.1"/>
    </source>
</evidence>
<dbReference type="EMBL" id="SOMN01000015">
    <property type="protein sequence ID" value="TFE26105.1"/>
    <property type="molecule type" value="Genomic_DNA"/>
</dbReference>
<protein>
    <submittedName>
        <fullName evidence="2">Uncharacterized protein</fullName>
    </submittedName>
</protein>
<sequence length="59" mass="6597">MISILVLVKSIIFLALEWAFRVTKEEASGLGIWMLPAILMVVLGTVAYYLVRAFRAGRV</sequence>
<organism evidence="2 3">
    <name type="scientific">Cohnella luojiensis</name>
    <dbReference type="NCBI Taxonomy" id="652876"/>
    <lineage>
        <taxon>Bacteria</taxon>
        <taxon>Bacillati</taxon>
        <taxon>Bacillota</taxon>
        <taxon>Bacilli</taxon>
        <taxon>Bacillales</taxon>
        <taxon>Paenibacillaceae</taxon>
        <taxon>Cohnella</taxon>
    </lineage>
</organism>
<reference evidence="2 3" key="1">
    <citation type="submission" date="2019-03" db="EMBL/GenBank/DDBJ databases">
        <title>Cohnella endophytica sp. nov., a novel endophytic bacterium isolated from bark of Sonneratia apetala.</title>
        <authorList>
            <person name="Tuo L."/>
        </authorList>
    </citation>
    <scope>NUCLEOTIDE SEQUENCE [LARGE SCALE GENOMIC DNA]</scope>
    <source>
        <strain evidence="2 3">CCTCC AB 208254</strain>
    </source>
</reference>